<dbReference type="EMBL" id="JH818914">
    <property type="protein sequence ID" value="EKC33374.1"/>
    <property type="molecule type" value="Genomic_DNA"/>
</dbReference>
<feature type="compositionally biased region" description="Low complexity" evidence="1">
    <location>
        <begin position="134"/>
        <end position="150"/>
    </location>
</feature>
<name>K1QQC3_MAGGI</name>
<sequence length="431" mass="47834">MDDAFVSDVSDTAAKNGTNIIVRDEVKIETVIIILWVAGGVLLLTLLILLVCILRNNKKTGAQCGTGSHMLRIDPRRANPRDGRLNHGYSNYDEIWTWIPIIRGTEGDCSRSTVYATPSSNDLQPPSYNEVVGSSAPRPAAASSQSVVRQPGMTATHPHNPVSISISATLPSVPTASTREVVVGQTQEEPSLQNTCHSVTVRNPQAAVRGADSDQNAASSSTEHRRNTDNRNQIQQDSQSVRGRLQDNDFDRNNTTRQNVRARNYNSPYLARARNQTGTNASASRATDIEDDYRDVIYHPDQGLYSFTTSEGGRRAWCDIPPSLLNEDGPPPYTPAPDYPGRHHNTRRTSYRAAVNEVSPRYSRRSHRRPNDRSEIPPADYPISDQDCPNRQTEQVWGNISAPIVRYPCTCTLHSFVCRLLLHSCQCSFLE</sequence>
<dbReference type="HOGENOM" id="CLU_636560_0_0_1"/>
<feature type="compositionally biased region" description="Polar residues" evidence="1">
    <location>
        <begin position="255"/>
        <end position="267"/>
    </location>
</feature>
<feature type="compositionally biased region" description="Polar residues" evidence="1">
    <location>
        <begin position="274"/>
        <end position="285"/>
    </location>
</feature>
<feature type="region of interest" description="Disordered" evidence="1">
    <location>
        <begin position="326"/>
        <end position="385"/>
    </location>
</feature>
<keyword evidence="2" id="KW-0812">Transmembrane</keyword>
<dbReference type="AlphaFoldDB" id="K1QQC3"/>
<feature type="compositionally biased region" description="Polar residues" evidence="1">
    <location>
        <begin position="110"/>
        <end position="127"/>
    </location>
</feature>
<feature type="region of interest" description="Disordered" evidence="1">
    <location>
        <begin position="203"/>
        <end position="286"/>
    </location>
</feature>
<keyword evidence="2" id="KW-1133">Transmembrane helix</keyword>
<evidence type="ECO:0000256" key="1">
    <source>
        <dbReference type="SAM" id="MobiDB-lite"/>
    </source>
</evidence>
<feature type="transmembrane region" description="Helical" evidence="2">
    <location>
        <begin position="33"/>
        <end position="54"/>
    </location>
</feature>
<organism evidence="3">
    <name type="scientific">Magallana gigas</name>
    <name type="common">Pacific oyster</name>
    <name type="synonym">Crassostrea gigas</name>
    <dbReference type="NCBI Taxonomy" id="29159"/>
    <lineage>
        <taxon>Eukaryota</taxon>
        <taxon>Metazoa</taxon>
        <taxon>Spiralia</taxon>
        <taxon>Lophotrochozoa</taxon>
        <taxon>Mollusca</taxon>
        <taxon>Bivalvia</taxon>
        <taxon>Autobranchia</taxon>
        <taxon>Pteriomorphia</taxon>
        <taxon>Ostreida</taxon>
        <taxon>Ostreoidea</taxon>
        <taxon>Ostreidae</taxon>
        <taxon>Magallana</taxon>
    </lineage>
</organism>
<evidence type="ECO:0000313" key="3">
    <source>
        <dbReference type="EMBL" id="EKC33374.1"/>
    </source>
</evidence>
<feature type="compositionally biased region" description="Pro residues" evidence="1">
    <location>
        <begin position="329"/>
        <end position="338"/>
    </location>
</feature>
<protein>
    <submittedName>
        <fullName evidence="3">Uncharacterized protein</fullName>
    </submittedName>
</protein>
<feature type="region of interest" description="Disordered" evidence="1">
    <location>
        <begin position="110"/>
        <end position="165"/>
    </location>
</feature>
<evidence type="ECO:0000256" key="2">
    <source>
        <dbReference type="SAM" id="Phobius"/>
    </source>
</evidence>
<feature type="compositionally biased region" description="Polar residues" evidence="1">
    <location>
        <begin position="230"/>
        <end position="241"/>
    </location>
</feature>
<proteinExistence type="predicted"/>
<accession>K1QQC3</accession>
<gene>
    <name evidence="3" type="ORF">CGI_10025897</name>
</gene>
<keyword evidence="2" id="KW-0472">Membrane</keyword>
<reference evidence="3" key="1">
    <citation type="journal article" date="2012" name="Nature">
        <title>The oyster genome reveals stress adaptation and complexity of shell formation.</title>
        <authorList>
            <person name="Zhang G."/>
            <person name="Fang X."/>
            <person name="Guo X."/>
            <person name="Li L."/>
            <person name="Luo R."/>
            <person name="Xu F."/>
            <person name="Yang P."/>
            <person name="Zhang L."/>
            <person name="Wang X."/>
            <person name="Qi H."/>
            <person name="Xiong Z."/>
            <person name="Que H."/>
            <person name="Xie Y."/>
            <person name="Holland P.W."/>
            <person name="Paps J."/>
            <person name="Zhu Y."/>
            <person name="Wu F."/>
            <person name="Chen Y."/>
            <person name="Wang J."/>
            <person name="Peng C."/>
            <person name="Meng J."/>
            <person name="Yang L."/>
            <person name="Liu J."/>
            <person name="Wen B."/>
            <person name="Zhang N."/>
            <person name="Huang Z."/>
            <person name="Zhu Q."/>
            <person name="Feng Y."/>
            <person name="Mount A."/>
            <person name="Hedgecock D."/>
            <person name="Xu Z."/>
            <person name="Liu Y."/>
            <person name="Domazet-Loso T."/>
            <person name="Du Y."/>
            <person name="Sun X."/>
            <person name="Zhang S."/>
            <person name="Liu B."/>
            <person name="Cheng P."/>
            <person name="Jiang X."/>
            <person name="Li J."/>
            <person name="Fan D."/>
            <person name="Wang W."/>
            <person name="Fu W."/>
            <person name="Wang T."/>
            <person name="Wang B."/>
            <person name="Zhang J."/>
            <person name="Peng Z."/>
            <person name="Li Y."/>
            <person name="Li N."/>
            <person name="Wang J."/>
            <person name="Chen M."/>
            <person name="He Y."/>
            <person name="Tan F."/>
            <person name="Song X."/>
            <person name="Zheng Q."/>
            <person name="Huang R."/>
            <person name="Yang H."/>
            <person name="Du X."/>
            <person name="Chen L."/>
            <person name="Yang M."/>
            <person name="Gaffney P.M."/>
            <person name="Wang S."/>
            <person name="Luo L."/>
            <person name="She Z."/>
            <person name="Ming Y."/>
            <person name="Huang W."/>
            <person name="Zhang S."/>
            <person name="Huang B."/>
            <person name="Zhang Y."/>
            <person name="Qu T."/>
            <person name="Ni P."/>
            <person name="Miao G."/>
            <person name="Wang J."/>
            <person name="Wang Q."/>
            <person name="Steinberg C.E."/>
            <person name="Wang H."/>
            <person name="Li N."/>
            <person name="Qian L."/>
            <person name="Zhang G."/>
            <person name="Li Y."/>
            <person name="Yang H."/>
            <person name="Liu X."/>
            <person name="Wang J."/>
            <person name="Yin Y."/>
            <person name="Wang J."/>
        </authorList>
    </citation>
    <scope>NUCLEOTIDE SEQUENCE [LARGE SCALE GENOMIC DNA]</scope>
    <source>
        <strain evidence="3">05x7-T-G4-1.051#20</strain>
    </source>
</reference>
<feature type="compositionally biased region" description="Basic and acidic residues" evidence="1">
    <location>
        <begin position="244"/>
        <end position="254"/>
    </location>
</feature>
<dbReference type="InParanoid" id="K1QQC3"/>